<comment type="caution">
    <text evidence="1">The sequence shown here is derived from an EMBL/GenBank/DDBJ whole genome shotgun (WGS) entry which is preliminary data.</text>
</comment>
<accession>X1C850</accession>
<protein>
    <submittedName>
        <fullName evidence="1">Uncharacterized protein</fullName>
    </submittedName>
</protein>
<dbReference type="AlphaFoldDB" id="X1C850"/>
<organism evidence="1">
    <name type="scientific">marine sediment metagenome</name>
    <dbReference type="NCBI Taxonomy" id="412755"/>
    <lineage>
        <taxon>unclassified sequences</taxon>
        <taxon>metagenomes</taxon>
        <taxon>ecological metagenomes</taxon>
    </lineage>
</organism>
<evidence type="ECO:0000313" key="1">
    <source>
        <dbReference type="EMBL" id="GAG92578.1"/>
    </source>
</evidence>
<name>X1C850_9ZZZZ</name>
<reference evidence="1" key="1">
    <citation type="journal article" date="2014" name="Front. Microbiol.">
        <title>High frequency of phylogenetically diverse reductive dehalogenase-homologous genes in deep subseafloor sedimentary metagenomes.</title>
        <authorList>
            <person name="Kawai M."/>
            <person name="Futagami T."/>
            <person name="Toyoda A."/>
            <person name="Takaki Y."/>
            <person name="Nishi S."/>
            <person name="Hori S."/>
            <person name="Arai W."/>
            <person name="Tsubouchi T."/>
            <person name="Morono Y."/>
            <person name="Uchiyama I."/>
            <person name="Ito T."/>
            <person name="Fujiyama A."/>
            <person name="Inagaki F."/>
            <person name="Takami H."/>
        </authorList>
    </citation>
    <scope>NUCLEOTIDE SEQUENCE</scope>
    <source>
        <strain evidence="1">Expedition CK06-06</strain>
    </source>
</reference>
<sequence length="84" mass="9836">MLRITENLMATTTKRIHIRTKVREGLARMSLIQELLEFGVMLMSEYGNMLVKEYGEKIDDKSIEELNIIKKHLKSVKNQQKSNQ</sequence>
<dbReference type="EMBL" id="BART01024758">
    <property type="protein sequence ID" value="GAG92578.1"/>
    <property type="molecule type" value="Genomic_DNA"/>
</dbReference>
<gene>
    <name evidence="1" type="ORF">S01H4_44618</name>
</gene>
<proteinExistence type="predicted"/>